<reference evidence="1" key="2">
    <citation type="journal article" date="2015" name="Fish Shellfish Immunol.">
        <title>Early steps in the European eel (Anguilla anguilla)-Vibrio vulnificus interaction in the gills: Role of the RtxA13 toxin.</title>
        <authorList>
            <person name="Callol A."/>
            <person name="Pajuelo D."/>
            <person name="Ebbesson L."/>
            <person name="Teles M."/>
            <person name="MacKenzie S."/>
            <person name="Amaro C."/>
        </authorList>
    </citation>
    <scope>NUCLEOTIDE SEQUENCE</scope>
</reference>
<name>A0A0E9VZ88_ANGAN</name>
<evidence type="ECO:0000313" key="1">
    <source>
        <dbReference type="EMBL" id="JAH83397.1"/>
    </source>
</evidence>
<dbReference type="EMBL" id="GBXM01025180">
    <property type="protein sequence ID" value="JAH83397.1"/>
    <property type="molecule type" value="Transcribed_RNA"/>
</dbReference>
<accession>A0A0E9VZ88</accession>
<protein>
    <submittedName>
        <fullName evidence="1">Uncharacterized protein</fullName>
    </submittedName>
</protein>
<dbReference type="AlphaFoldDB" id="A0A0E9VZ88"/>
<sequence>MGCLAAALFLPKGINSSDNCSESQVREVIFIWEGKRNQEKMSRIS</sequence>
<organism evidence="1">
    <name type="scientific">Anguilla anguilla</name>
    <name type="common">European freshwater eel</name>
    <name type="synonym">Muraena anguilla</name>
    <dbReference type="NCBI Taxonomy" id="7936"/>
    <lineage>
        <taxon>Eukaryota</taxon>
        <taxon>Metazoa</taxon>
        <taxon>Chordata</taxon>
        <taxon>Craniata</taxon>
        <taxon>Vertebrata</taxon>
        <taxon>Euteleostomi</taxon>
        <taxon>Actinopterygii</taxon>
        <taxon>Neopterygii</taxon>
        <taxon>Teleostei</taxon>
        <taxon>Anguilliformes</taxon>
        <taxon>Anguillidae</taxon>
        <taxon>Anguilla</taxon>
    </lineage>
</organism>
<proteinExistence type="predicted"/>
<reference evidence="1" key="1">
    <citation type="submission" date="2014-11" db="EMBL/GenBank/DDBJ databases">
        <authorList>
            <person name="Amaro Gonzalez C."/>
        </authorList>
    </citation>
    <scope>NUCLEOTIDE SEQUENCE</scope>
</reference>